<feature type="region of interest" description="Disordered" evidence="1">
    <location>
        <begin position="1"/>
        <end position="27"/>
    </location>
</feature>
<dbReference type="Pfam" id="PF02517">
    <property type="entry name" value="Rce1-like"/>
    <property type="match status" value="1"/>
</dbReference>
<proteinExistence type="predicted"/>
<feature type="transmembrane region" description="Helical" evidence="2">
    <location>
        <begin position="33"/>
        <end position="50"/>
    </location>
</feature>
<organism evidence="4 5">
    <name type="scientific">Marinithermus hydrothermalis (strain DSM 14884 / JCM 11576 / T1)</name>
    <dbReference type="NCBI Taxonomy" id="869210"/>
    <lineage>
        <taxon>Bacteria</taxon>
        <taxon>Thermotogati</taxon>
        <taxon>Deinococcota</taxon>
        <taxon>Deinococci</taxon>
        <taxon>Thermales</taxon>
        <taxon>Thermaceae</taxon>
        <taxon>Marinithermus</taxon>
    </lineage>
</organism>
<keyword evidence="2" id="KW-0812">Transmembrane</keyword>
<feature type="transmembrane region" description="Helical" evidence="2">
    <location>
        <begin position="281"/>
        <end position="299"/>
    </location>
</feature>
<dbReference type="KEGG" id="mhd:Marky_1661"/>
<reference evidence="4 5" key="1">
    <citation type="journal article" date="2012" name="Stand. Genomic Sci.">
        <title>Complete genome sequence of the aerobic, heterotroph Marinithermus hydrothermalis type strain (T1(T)) from a deep-sea hydrothermal vent chimney.</title>
        <authorList>
            <person name="Copeland A."/>
            <person name="Gu W."/>
            <person name="Yasawong M."/>
            <person name="Lapidus A."/>
            <person name="Lucas S."/>
            <person name="Deshpande S."/>
            <person name="Pagani I."/>
            <person name="Tapia R."/>
            <person name="Cheng J.F."/>
            <person name="Goodwin L.A."/>
            <person name="Pitluck S."/>
            <person name="Liolios K."/>
            <person name="Ivanova N."/>
            <person name="Mavromatis K."/>
            <person name="Mikhailova N."/>
            <person name="Pati A."/>
            <person name="Chen A."/>
            <person name="Palaniappan K."/>
            <person name="Land M."/>
            <person name="Pan C."/>
            <person name="Brambilla E.M."/>
            <person name="Rohde M."/>
            <person name="Tindall B.J."/>
            <person name="Sikorski J."/>
            <person name="Goker M."/>
            <person name="Detter J.C."/>
            <person name="Bristow J."/>
            <person name="Eisen J.A."/>
            <person name="Markowitz V."/>
            <person name="Hugenholtz P."/>
            <person name="Kyrpides N.C."/>
            <person name="Klenk H.P."/>
            <person name="Woyke T."/>
        </authorList>
    </citation>
    <scope>NUCLEOTIDE SEQUENCE [LARGE SCALE GENOMIC DNA]</scope>
    <source>
        <strain evidence="5">DSM 14884 / JCM 11576 / T1</strain>
    </source>
</reference>
<evidence type="ECO:0000313" key="5">
    <source>
        <dbReference type="Proteomes" id="UP000007030"/>
    </source>
</evidence>
<feature type="domain" description="CAAX prenyl protease 2/Lysostaphin resistance protein A-like" evidence="3">
    <location>
        <begin position="207"/>
        <end position="294"/>
    </location>
</feature>
<sequence length="307" mass="31571">MFEESPRTESPPTPEPPPTGDNAPPVPPRPPRVIWAYPALFALAGVWLAQGEGARGAGLLAGVFLILLVHAAWMHRTHPVSELCTALAVLPLVHLVPVLLGPWIAAGSPWHLGLASALLALAALTAARVLGYTPRDLGLALGPWRQRGRNGAASVFSAAVALPLVNMAAHTFVQAGIAVSGVGIGTLMLALFPTPGLVLPSPASPLPAMAALGLAGLTEELVYRGVLQHAAVRALGGTQGVVYTAVTFGAMYIGFYPLEYALAMGILGLGFGFLALRTGSILGIGTAHALANLVVLGYLPPAFLGVR</sequence>
<protein>
    <submittedName>
        <fullName evidence="4">Abortive infection protein</fullName>
    </submittedName>
</protein>
<gene>
    <name evidence="4" type="ordered locus">Marky_1661</name>
</gene>
<dbReference type="STRING" id="869210.Marky_1661"/>
<dbReference type="InterPro" id="IPR003675">
    <property type="entry name" value="Rce1/LyrA-like_dom"/>
</dbReference>
<feature type="transmembrane region" description="Helical" evidence="2">
    <location>
        <begin position="175"/>
        <end position="199"/>
    </location>
</feature>
<dbReference type="GO" id="GO:0080120">
    <property type="term" value="P:CAAX-box protein maturation"/>
    <property type="evidence" value="ECO:0007669"/>
    <property type="project" value="UniProtKB-ARBA"/>
</dbReference>
<feature type="transmembrane region" description="Helical" evidence="2">
    <location>
        <begin position="56"/>
        <end position="73"/>
    </location>
</feature>
<feature type="compositionally biased region" description="Pro residues" evidence="1">
    <location>
        <begin position="9"/>
        <end position="27"/>
    </location>
</feature>
<dbReference type="GO" id="GO:0004175">
    <property type="term" value="F:endopeptidase activity"/>
    <property type="evidence" value="ECO:0007669"/>
    <property type="project" value="UniProtKB-ARBA"/>
</dbReference>
<evidence type="ECO:0000256" key="2">
    <source>
        <dbReference type="SAM" id="Phobius"/>
    </source>
</evidence>
<dbReference type="EMBL" id="CP002630">
    <property type="protein sequence ID" value="AEB12396.1"/>
    <property type="molecule type" value="Genomic_DNA"/>
</dbReference>
<name>F2NKE7_MARHT</name>
<keyword evidence="2" id="KW-0472">Membrane</keyword>
<dbReference type="OrthoDB" id="324900at2"/>
<feature type="transmembrane region" description="Helical" evidence="2">
    <location>
        <begin position="110"/>
        <end position="130"/>
    </location>
</feature>
<dbReference type="AlphaFoldDB" id="F2NKE7"/>
<feature type="transmembrane region" description="Helical" evidence="2">
    <location>
        <begin position="85"/>
        <end position="104"/>
    </location>
</feature>
<dbReference type="Proteomes" id="UP000007030">
    <property type="component" value="Chromosome"/>
</dbReference>
<feature type="transmembrane region" description="Helical" evidence="2">
    <location>
        <begin position="151"/>
        <end position="169"/>
    </location>
</feature>
<evidence type="ECO:0000313" key="4">
    <source>
        <dbReference type="EMBL" id="AEB12396.1"/>
    </source>
</evidence>
<keyword evidence="5" id="KW-1185">Reference proteome</keyword>
<dbReference type="RefSeq" id="WP_013704443.1">
    <property type="nucleotide sequence ID" value="NC_015387.1"/>
</dbReference>
<dbReference type="HOGENOM" id="CLU_905536_0_0_0"/>
<dbReference type="eggNOG" id="COG1266">
    <property type="taxonomic scope" value="Bacteria"/>
</dbReference>
<accession>F2NKE7</accession>
<keyword evidence="2" id="KW-1133">Transmembrane helix</keyword>
<evidence type="ECO:0000259" key="3">
    <source>
        <dbReference type="Pfam" id="PF02517"/>
    </source>
</evidence>
<evidence type="ECO:0000256" key="1">
    <source>
        <dbReference type="SAM" id="MobiDB-lite"/>
    </source>
</evidence>
<feature type="transmembrane region" description="Helical" evidence="2">
    <location>
        <begin position="260"/>
        <end position="276"/>
    </location>
</feature>